<evidence type="ECO:0000313" key="2">
    <source>
        <dbReference type="Proteomes" id="UP000765509"/>
    </source>
</evidence>
<proteinExistence type="predicted"/>
<sequence length="122" mass="14579">MCENKEIKKLEIEYQHELHNEKNQYLKAQEDRETEVHNAPLRFQEEELNIKTSSVLCDVKQLMELARKSNREIESSERRTQLEYELKNKELKKIQDKINQELSLNHQTINHNISLASSAQQF</sequence>
<dbReference type="Proteomes" id="UP000765509">
    <property type="component" value="Unassembled WGS sequence"/>
</dbReference>
<comment type="caution">
    <text evidence="1">The sequence shown here is derived from an EMBL/GenBank/DDBJ whole genome shotgun (WGS) entry which is preliminary data.</text>
</comment>
<name>A0A9Q3DMZ3_9BASI</name>
<dbReference type="EMBL" id="AVOT02017394">
    <property type="protein sequence ID" value="MBW0503451.1"/>
    <property type="molecule type" value="Genomic_DNA"/>
</dbReference>
<reference evidence="1" key="1">
    <citation type="submission" date="2021-03" db="EMBL/GenBank/DDBJ databases">
        <title>Draft genome sequence of rust myrtle Austropuccinia psidii MF-1, a brazilian biotype.</title>
        <authorList>
            <person name="Quecine M.C."/>
            <person name="Pachon D.M.R."/>
            <person name="Bonatelli M.L."/>
            <person name="Correr F.H."/>
            <person name="Franceschini L.M."/>
            <person name="Leite T.F."/>
            <person name="Margarido G.R.A."/>
            <person name="Almeida C.A."/>
            <person name="Ferrarezi J.A."/>
            <person name="Labate C.A."/>
        </authorList>
    </citation>
    <scope>NUCLEOTIDE SEQUENCE</scope>
    <source>
        <strain evidence="1">MF-1</strain>
    </source>
</reference>
<protein>
    <submittedName>
        <fullName evidence="1">Uncharacterized protein</fullName>
    </submittedName>
</protein>
<organism evidence="1 2">
    <name type="scientific">Austropuccinia psidii MF-1</name>
    <dbReference type="NCBI Taxonomy" id="1389203"/>
    <lineage>
        <taxon>Eukaryota</taxon>
        <taxon>Fungi</taxon>
        <taxon>Dikarya</taxon>
        <taxon>Basidiomycota</taxon>
        <taxon>Pucciniomycotina</taxon>
        <taxon>Pucciniomycetes</taxon>
        <taxon>Pucciniales</taxon>
        <taxon>Sphaerophragmiaceae</taxon>
        <taxon>Austropuccinia</taxon>
    </lineage>
</organism>
<accession>A0A9Q3DMZ3</accession>
<dbReference type="AlphaFoldDB" id="A0A9Q3DMZ3"/>
<gene>
    <name evidence="1" type="ORF">O181_043166</name>
</gene>
<evidence type="ECO:0000313" key="1">
    <source>
        <dbReference type="EMBL" id="MBW0503451.1"/>
    </source>
</evidence>
<keyword evidence="2" id="KW-1185">Reference proteome</keyword>